<sequence length="248" mass="27128">MGEDGARRPPGTWIRALVLHTTRGIPGGRDLRPQKILPGLGPARRTARATNQWWSSNGTCAGAHLLVDFDGTVACFADLVTEMTYHATSVNAHTIGIEIAQGPNAELWEGQLDAVVHLVDWLTARFDIQRQIPDLYRGSLARLREGGRDVVGVYGHRDQSAMRGEGDPGNEVFRRLGDVGYEPFDFGSGADRMAWRPRQRLLGVADDGVAGPMTCNAIRAFQRNHELPETGLADAATRAILERVDEPV</sequence>
<dbReference type="SUPFAM" id="SSF47090">
    <property type="entry name" value="PGBD-like"/>
    <property type="match status" value="1"/>
</dbReference>
<dbReference type="InterPro" id="IPR002477">
    <property type="entry name" value="Peptidoglycan-bd-like"/>
</dbReference>
<dbReference type="Pfam" id="PF01471">
    <property type="entry name" value="PG_binding_1"/>
    <property type="match status" value="1"/>
</dbReference>
<dbReference type="Gene3D" id="1.10.101.10">
    <property type="entry name" value="PGBD-like superfamily/PGBD"/>
    <property type="match status" value="1"/>
</dbReference>
<dbReference type="InterPro" id="IPR036365">
    <property type="entry name" value="PGBD-like_sf"/>
</dbReference>
<organism evidence="3 4">
    <name type="scientific">Pendulispora albinea</name>
    <dbReference type="NCBI Taxonomy" id="2741071"/>
    <lineage>
        <taxon>Bacteria</taxon>
        <taxon>Pseudomonadati</taxon>
        <taxon>Myxococcota</taxon>
        <taxon>Myxococcia</taxon>
        <taxon>Myxococcales</taxon>
        <taxon>Sorangiineae</taxon>
        <taxon>Pendulisporaceae</taxon>
        <taxon>Pendulispora</taxon>
    </lineage>
</organism>
<dbReference type="Gene3D" id="3.40.80.10">
    <property type="entry name" value="Peptidoglycan recognition protein-like"/>
    <property type="match status" value="1"/>
</dbReference>
<dbReference type="EMBL" id="CP089984">
    <property type="protein sequence ID" value="WXB16952.1"/>
    <property type="molecule type" value="Genomic_DNA"/>
</dbReference>
<dbReference type="RefSeq" id="WP_394826582.1">
    <property type="nucleotide sequence ID" value="NZ_CP089984.1"/>
</dbReference>
<dbReference type="Pfam" id="PF01510">
    <property type="entry name" value="Amidase_2"/>
    <property type="match status" value="1"/>
</dbReference>
<name>A0ABZ2M1U0_9BACT</name>
<dbReference type="InterPro" id="IPR036505">
    <property type="entry name" value="Amidase/PGRP_sf"/>
</dbReference>
<dbReference type="InterPro" id="IPR002502">
    <property type="entry name" value="Amidase_domain"/>
</dbReference>
<dbReference type="CDD" id="cd06583">
    <property type="entry name" value="PGRP"/>
    <property type="match status" value="1"/>
</dbReference>
<feature type="domain" description="N-acetylmuramoyl-L-alanine amidase" evidence="2">
    <location>
        <begin position="46"/>
        <end position="169"/>
    </location>
</feature>
<gene>
    <name evidence="3" type="ORF">LZC94_06675</name>
</gene>
<feature type="domain" description="Peptidoglycan binding-like" evidence="1">
    <location>
        <begin position="205"/>
        <end position="241"/>
    </location>
</feature>
<accession>A0ABZ2M1U0</accession>
<evidence type="ECO:0000313" key="3">
    <source>
        <dbReference type="EMBL" id="WXB16952.1"/>
    </source>
</evidence>
<evidence type="ECO:0000259" key="1">
    <source>
        <dbReference type="Pfam" id="PF01471"/>
    </source>
</evidence>
<evidence type="ECO:0000313" key="4">
    <source>
        <dbReference type="Proteomes" id="UP001370348"/>
    </source>
</evidence>
<protein>
    <submittedName>
        <fullName evidence="3">N-acetylmuramoyl-L-alanine amidase</fullName>
    </submittedName>
</protein>
<keyword evidence="4" id="KW-1185">Reference proteome</keyword>
<dbReference type="SUPFAM" id="SSF55846">
    <property type="entry name" value="N-acetylmuramoyl-L-alanine amidase-like"/>
    <property type="match status" value="1"/>
</dbReference>
<proteinExistence type="predicted"/>
<reference evidence="3 4" key="1">
    <citation type="submission" date="2021-12" db="EMBL/GenBank/DDBJ databases">
        <title>Discovery of the Pendulisporaceae a myxobacterial family with distinct sporulation behavior and unique specialized metabolism.</title>
        <authorList>
            <person name="Garcia R."/>
            <person name="Popoff A."/>
            <person name="Bader C.D."/>
            <person name="Loehr J."/>
            <person name="Walesch S."/>
            <person name="Walt C."/>
            <person name="Boldt J."/>
            <person name="Bunk B."/>
            <person name="Haeckl F.J.F.P.J."/>
            <person name="Gunesch A.P."/>
            <person name="Birkelbach J."/>
            <person name="Nuebel U."/>
            <person name="Pietschmann T."/>
            <person name="Bach T."/>
            <person name="Mueller R."/>
        </authorList>
    </citation>
    <scope>NUCLEOTIDE SEQUENCE [LARGE SCALE GENOMIC DNA]</scope>
    <source>
        <strain evidence="3 4">MSr11954</strain>
    </source>
</reference>
<dbReference type="Proteomes" id="UP001370348">
    <property type="component" value="Chromosome"/>
</dbReference>
<evidence type="ECO:0000259" key="2">
    <source>
        <dbReference type="Pfam" id="PF01510"/>
    </source>
</evidence>
<dbReference type="InterPro" id="IPR036366">
    <property type="entry name" value="PGBDSf"/>
</dbReference>